<dbReference type="EMBL" id="JAUEQX010000023">
    <property type="protein sequence ID" value="MDW3779700.1"/>
    <property type="molecule type" value="Genomic_DNA"/>
</dbReference>
<organism evidence="1 2">
    <name type="scientific">Kluyvera cryocrescens</name>
    <name type="common">Kluyvera citrophila</name>
    <dbReference type="NCBI Taxonomy" id="580"/>
    <lineage>
        <taxon>Bacteria</taxon>
        <taxon>Pseudomonadati</taxon>
        <taxon>Pseudomonadota</taxon>
        <taxon>Gammaproteobacteria</taxon>
        <taxon>Enterobacterales</taxon>
        <taxon>Enterobacteriaceae</taxon>
        <taxon>Kluyvera</taxon>
    </lineage>
</organism>
<dbReference type="Proteomes" id="UP001276300">
    <property type="component" value="Unassembled WGS sequence"/>
</dbReference>
<gene>
    <name evidence="1" type="ORF">QWU01_23150</name>
</gene>
<reference evidence="1" key="1">
    <citation type="journal article" date="2023" name="J Glob Antimicrob Resist">
        <title>Emergence of NDM-1 and KPC-3 carbapenemases in Kluyvera cryocrescens: Investigating genetic heterogeneity and acquisition routes of blaNDM-1 in Enterobacterales species in Portugal.</title>
        <authorList>
            <person name="Loiodice M."/>
            <person name="Ribeiro M."/>
            <person name="Peixe L."/>
            <person name="Novais A."/>
        </authorList>
    </citation>
    <scope>NUCLEOTIDE SEQUENCE</scope>
    <source>
        <strain evidence="1">K629</strain>
    </source>
</reference>
<accession>A0AAW9CE95</accession>
<protein>
    <submittedName>
        <fullName evidence="1">Plasmid SOS inhibition protein A</fullName>
    </submittedName>
</protein>
<evidence type="ECO:0000313" key="1">
    <source>
        <dbReference type="EMBL" id="MDW3779700.1"/>
    </source>
</evidence>
<dbReference type="AlphaFoldDB" id="A0AAW9CE95"/>
<dbReference type="InterPro" id="IPR009713">
    <property type="entry name" value="Uncharacterised_PsiA"/>
</dbReference>
<proteinExistence type="predicted"/>
<dbReference type="RefSeq" id="WP_318243188.1">
    <property type="nucleotide sequence ID" value="NZ_JAMWJA010000011.1"/>
</dbReference>
<dbReference type="Pfam" id="PF06952">
    <property type="entry name" value="PsiA"/>
    <property type="match status" value="1"/>
</dbReference>
<sequence>MIPNHLALVPQYPEQQAAAEAILYVEKKRAVTPDWKRWSYPYAQAFLRMLTGSSKISGKALNAVRGMNWCREDKIPLSSYERALDTFIETQGQFCPLPLPSDLARYVFPYVVFSRTDRQKKRWKRESHQYSRQENLRRQEEERRYHNLVGQAEIDLAFQTPDTLRAWYLRWSQHDISGYDMQRILWAWLERCPSLSRIERWYYSGEPAWVLEADIRDIASASTPEERELERWMVPNKITLREVWP</sequence>
<evidence type="ECO:0000313" key="2">
    <source>
        <dbReference type="Proteomes" id="UP001276300"/>
    </source>
</evidence>
<name>A0AAW9CE95_KLUCR</name>
<comment type="caution">
    <text evidence="1">The sequence shown here is derived from an EMBL/GenBank/DDBJ whole genome shotgun (WGS) entry which is preliminary data.</text>
</comment>